<keyword evidence="3" id="KW-1185">Reference proteome</keyword>
<evidence type="ECO:0000313" key="2">
    <source>
        <dbReference type="EMBL" id="KOB72077.1"/>
    </source>
</evidence>
<dbReference type="Proteomes" id="UP000037510">
    <property type="component" value="Unassembled WGS sequence"/>
</dbReference>
<accession>A0A0L7L9B7</accession>
<sequence>DLHFYNCAIRIRPEASIHRQDHRKKLTPGPGVDSLGHLPIPQEAILKRGTSDKHNAQKLRKNVKPKSK</sequence>
<reference evidence="2 3" key="1">
    <citation type="journal article" date="2015" name="Genome Biol. Evol.">
        <title>The genome of winter moth (Operophtera brumata) provides a genomic perspective on sexual dimorphism and phenology.</title>
        <authorList>
            <person name="Derks M.F."/>
            <person name="Smit S."/>
            <person name="Salis L."/>
            <person name="Schijlen E."/>
            <person name="Bossers A."/>
            <person name="Mateman C."/>
            <person name="Pijl A.S."/>
            <person name="de Ridder D."/>
            <person name="Groenen M.A."/>
            <person name="Visser M.E."/>
            <person name="Megens H.J."/>
        </authorList>
    </citation>
    <scope>NUCLEOTIDE SEQUENCE [LARGE SCALE GENOMIC DNA]</scope>
    <source>
        <strain evidence="2">WM2013NL</strain>
        <tissue evidence="2">Head and thorax</tissue>
    </source>
</reference>
<dbReference type="AlphaFoldDB" id="A0A0L7L9B7"/>
<feature type="region of interest" description="Disordered" evidence="1">
    <location>
        <begin position="15"/>
        <end position="68"/>
    </location>
</feature>
<proteinExistence type="predicted"/>
<name>A0A0L7L9B7_OPEBR</name>
<protein>
    <submittedName>
        <fullName evidence="2">Uncharacterized protein</fullName>
    </submittedName>
</protein>
<organism evidence="2 3">
    <name type="scientific">Operophtera brumata</name>
    <name type="common">Winter moth</name>
    <name type="synonym">Phalaena brumata</name>
    <dbReference type="NCBI Taxonomy" id="104452"/>
    <lineage>
        <taxon>Eukaryota</taxon>
        <taxon>Metazoa</taxon>
        <taxon>Ecdysozoa</taxon>
        <taxon>Arthropoda</taxon>
        <taxon>Hexapoda</taxon>
        <taxon>Insecta</taxon>
        <taxon>Pterygota</taxon>
        <taxon>Neoptera</taxon>
        <taxon>Endopterygota</taxon>
        <taxon>Lepidoptera</taxon>
        <taxon>Glossata</taxon>
        <taxon>Ditrysia</taxon>
        <taxon>Geometroidea</taxon>
        <taxon>Geometridae</taxon>
        <taxon>Larentiinae</taxon>
        <taxon>Operophtera</taxon>
    </lineage>
</organism>
<feature type="compositionally biased region" description="Basic residues" evidence="1">
    <location>
        <begin position="56"/>
        <end position="68"/>
    </location>
</feature>
<feature type="non-terminal residue" evidence="2">
    <location>
        <position position="1"/>
    </location>
</feature>
<comment type="caution">
    <text evidence="2">The sequence shown here is derived from an EMBL/GenBank/DDBJ whole genome shotgun (WGS) entry which is preliminary data.</text>
</comment>
<feature type="compositionally biased region" description="Basic and acidic residues" evidence="1">
    <location>
        <begin position="45"/>
        <end position="55"/>
    </location>
</feature>
<feature type="non-terminal residue" evidence="2">
    <location>
        <position position="68"/>
    </location>
</feature>
<gene>
    <name evidence="2" type="ORF">OBRU01_12767</name>
</gene>
<dbReference type="EMBL" id="JTDY01002115">
    <property type="protein sequence ID" value="KOB72077.1"/>
    <property type="molecule type" value="Genomic_DNA"/>
</dbReference>
<evidence type="ECO:0000313" key="3">
    <source>
        <dbReference type="Proteomes" id="UP000037510"/>
    </source>
</evidence>
<evidence type="ECO:0000256" key="1">
    <source>
        <dbReference type="SAM" id="MobiDB-lite"/>
    </source>
</evidence>